<dbReference type="SMART" id="SM00388">
    <property type="entry name" value="HisKA"/>
    <property type="match status" value="1"/>
</dbReference>
<comment type="caution">
    <text evidence="15">The sequence shown here is derived from an EMBL/GenBank/DDBJ whole genome shotgun (WGS) entry which is preliminary data.</text>
</comment>
<dbReference type="InterPro" id="IPR036097">
    <property type="entry name" value="HisK_dim/P_sf"/>
</dbReference>
<dbReference type="GO" id="GO:0006355">
    <property type="term" value="P:regulation of DNA-templated transcription"/>
    <property type="evidence" value="ECO:0007669"/>
    <property type="project" value="InterPro"/>
</dbReference>
<evidence type="ECO:0000259" key="14">
    <source>
        <dbReference type="PROSITE" id="PS50113"/>
    </source>
</evidence>
<evidence type="ECO:0000256" key="7">
    <source>
        <dbReference type="ARBA" id="ARBA00022777"/>
    </source>
</evidence>
<dbReference type="SUPFAM" id="SSF47384">
    <property type="entry name" value="Homodimeric domain of signal transducing histidine kinase"/>
    <property type="match status" value="1"/>
</dbReference>
<dbReference type="PROSITE" id="PS50112">
    <property type="entry name" value="PAS"/>
    <property type="match status" value="1"/>
</dbReference>
<keyword evidence="6" id="KW-0547">Nucleotide-binding</keyword>
<dbReference type="PANTHER" id="PTHR43711:SF26">
    <property type="entry name" value="SENSOR HISTIDINE KINASE RCSC"/>
    <property type="match status" value="1"/>
</dbReference>
<evidence type="ECO:0000259" key="13">
    <source>
        <dbReference type="PROSITE" id="PS50112"/>
    </source>
</evidence>
<evidence type="ECO:0000256" key="4">
    <source>
        <dbReference type="ARBA" id="ARBA00022553"/>
    </source>
</evidence>
<dbReference type="InterPro" id="IPR004358">
    <property type="entry name" value="Sig_transdc_His_kin-like_C"/>
</dbReference>
<dbReference type="SUPFAM" id="SSF55785">
    <property type="entry name" value="PYP-like sensor domain (PAS domain)"/>
    <property type="match status" value="2"/>
</dbReference>
<evidence type="ECO:0000259" key="12">
    <source>
        <dbReference type="PROSITE" id="PS50109"/>
    </source>
</evidence>
<evidence type="ECO:0000256" key="3">
    <source>
        <dbReference type="ARBA" id="ARBA00012438"/>
    </source>
</evidence>
<dbReference type="Pfam" id="PF00989">
    <property type="entry name" value="PAS"/>
    <property type="match status" value="1"/>
</dbReference>
<evidence type="ECO:0000256" key="11">
    <source>
        <dbReference type="SAM" id="MobiDB-lite"/>
    </source>
</evidence>
<reference evidence="15" key="2">
    <citation type="journal article" date="2020" name="Microorganisms">
        <title>Osmotic Adaptation and Compatible Solute Biosynthesis of Phototrophic Bacteria as Revealed from Genome Analyses.</title>
        <authorList>
            <person name="Imhoff J.F."/>
            <person name="Rahn T."/>
            <person name="Kunzel S."/>
            <person name="Keller A."/>
            <person name="Neulinger S.C."/>
        </authorList>
    </citation>
    <scope>NUCLEOTIDE SEQUENCE</scope>
    <source>
        <strain evidence="15">DSM 9154</strain>
    </source>
</reference>
<dbReference type="RefSeq" id="WP_081728820.1">
    <property type="nucleotide sequence ID" value="NZ_NRRE01000035.1"/>
</dbReference>
<dbReference type="Pfam" id="PF02518">
    <property type="entry name" value="HATPase_c"/>
    <property type="match status" value="1"/>
</dbReference>
<dbReference type="InterPro" id="IPR000014">
    <property type="entry name" value="PAS"/>
</dbReference>
<keyword evidence="5" id="KW-0808">Transferase</keyword>
<gene>
    <name evidence="15" type="ORF">CKO21_18195</name>
</gene>
<dbReference type="CDD" id="cd00082">
    <property type="entry name" value="HisKA"/>
    <property type="match status" value="1"/>
</dbReference>
<evidence type="ECO:0000313" key="15">
    <source>
        <dbReference type="EMBL" id="MBK1699180.1"/>
    </source>
</evidence>
<evidence type="ECO:0000256" key="10">
    <source>
        <dbReference type="ARBA" id="ARBA00023136"/>
    </source>
</evidence>
<dbReference type="GO" id="GO:0016020">
    <property type="term" value="C:membrane"/>
    <property type="evidence" value="ECO:0007669"/>
    <property type="project" value="UniProtKB-SubCell"/>
</dbReference>
<dbReference type="GO" id="GO:0005524">
    <property type="term" value="F:ATP binding"/>
    <property type="evidence" value="ECO:0007669"/>
    <property type="project" value="UniProtKB-KW"/>
</dbReference>
<dbReference type="InterPro" id="IPR013767">
    <property type="entry name" value="PAS_fold"/>
</dbReference>
<dbReference type="CDD" id="cd00130">
    <property type="entry name" value="PAS"/>
    <property type="match status" value="2"/>
</dbReference>
<dbReference type="SUPFAM" id="SSF55874">
    <property type="entry name" value="ATPase domain of HSP90 chaperone/DNA topoisomerase II/histidine kinase"/>
    <property type="match status" value="1"/>
</dbReference>
<sequence length="554" mass="60298">MTTSDRAGDAPRRSYGIGEGGNCHAGAGDDSAPFALRASDQSSEAGPLGQLSPETLLRMLADAGVGIYATTRTGAYTYANHCFAQLLGFDTAEQLMAAGKRADAFYADPDDQAYVRELNDRGQSVQGRIVRVRRIDGATIWASEHANPIINRAGEVIGYFGSLADVTDLVETQQRLREAEVDYRRMFERASEGIYRSSPDGRQLRANPALCALNGYATEAEQLAAVTDIGREWYVDPTRRDTFREILARDGVVRDFESEVYRHATGERIWISENAYLVRDARGAPLFYEGTVRDITDRKQAEWEAKAALRRAENANRAKSEFLAHMSHELRTPLNAILGFADLLRTMQTTLSPEKLREYVEHIHASGSYLLDLINDILDLARIENDAFPLDLGAQDAQAAVVGAVAAVQPIAAERSIAISVDTAEVQGVQVHADRRALYQGLLNLLSNALKFSPDGGQVSLHAALSDLQGQDGQAVRFSVKDRGPGFPQKLLEKLGEPFLVEAGLTNVRPSGTGLGLAITKALAERMRGKLVAGNRPHGGACACIYIPRIDGKS</sequence>
<accession>A0A934QMY8</accession>
<dbReference type="PRINTS" id="PR00344">
    <property type="entry name" value="BCTRLSENSOR"/>
</dbReference>
<reference evidence="15" key="1">
    <citation type="submission" date="2017-08" db="EMBL/GenBank/DDBJ databases">
        <authorList>
            <person name="Imhoff J.F."/>
            <person name="Rahn T."/>
            <person name="Kuenzel S."/>
            <person name="Neulinger S.C."/>
        </authorList>
    </citation>
    <scope>NUCLEOTIDE SEQUENCE</scope>
    <source>
        <strain evidence="15">DSM 9154</strain>
    </source>
</reference>
<evidence type="ECO:0000256" key="5">
    <source>
        <dbReference type="ARBA" id="ARBA00022679"/>
    </source>
</evidence>
<comment type="catalytic activity">
    <reaction evidence="1">
        <text>ATP + protein L-histidine = ADP + protein N-phospho-L-histidine.</text>
        <dbReference type="EC" id="2.7.13.3"/>
    </reaction>
</comment>
<dbReference type="SMART" id="SM00091">
    <property type="entry name" value="PAS"/>
    <property type="match status" value="2"/>
</dbReference>
<protein>
    <recommendedName>
        <fullName evidence="3">histidine kinase</fullName>
        <ecNumber evidence="3">2.7.13.3</ecNumber>
    </recommendedName>
</protein>
<dbReference type="AlphaFoldDB" id="A0A934QMY8"/>
<proteinExistence type="predicted"/>
<dbReference type="InterPro" id="IPR005467">
    <property type="entry name" value="His_kinase_dom"/>
</dbReference>
<dbReference type="EMBL" id="NRRE01000035">
    <property type="protein sequence ID" value="MBK1699180.1"/>
    <property type="molecule type" value="Genomic_DNA"/>
</dbReference>
<dbReference type="InterPro" id="IPR000700">
    <property type="entry name" value="PAS-assoc_C"/>
</dbReference>
<keyword evidence="8" id="KW-0067">ATP-binding</keyword>
<feature type="domain" description="PAS" evidence="13">
    <location>
        <begin position="52"/>
        <end position="128"/>
    </location>
</feature>
<dbReference type="PROSITE" id="PS50109">
    <property type="entry name" value="HIS_KIN"/>
    <property type="match status" value="1"/>
</dbReference>
<dbReference type="InterPro" id="IPR035965">
    <property type="entry name" value="PAS-like_dom_sf"/>
</dbReference>
<keyword evidence="10" id="KW-0472">Membrane</keyword>
<dbReference type="InterPro" id="IPR036890">
    <property type="entry name" value="HATPase_C_sf"/>
</dbReference>
<comment type="subcellular location">
    <subcellularLocation>
        <location evidence="2">Membrane</location>
    </subcellularLocation>
</comment>
<dbReference type="Pfam" id="PF13426">
    <property type="entry name" value="PAS_9"/>
    <property type="match status" value="1"/>
</dbReference>
<dbReference type="SMART" id="SM00086">
    <property type="entry name" value="PAC"/>
    <property type="match status" value="2"/>
</dbReference>
<dbReference type="PROSITE" id="PS50113">
    <property type="entry name" value="PAC"/>
    <property type="match status" value="2"/>
</dbReference>
<evidence type="ECO:0000256" key="9">
    <source>
        <dbReference type="ARBA" id="ARBA00023012"/>
    </source>
</evidence>
<evidence type="ECO:0000256" key="8">
    <source>
        <dbReference type="ARBA" id="ARBA00022840"/>
    </source>
</evidence>
<feature type="compositionally biased region" description="Basic and acidic residues" evidence="11">
    <location>
        <begin position="1"/>
        <end position="12"/>
    </location>
</feature>
<dbReference type="SMART" id="SM00387">
    <property type="entry name" value="HATPase_c"/>
    <property type="match status" value="1"/>
</dbReference>
<feature type="domain" description="PAC" evidence="14">
    <location>
        <begin position="123"/>
        <end position="178"/>
    </location>
</feature>
<dbReference type="Proteomes" id="UP000778970">
    <property type="component" value="Unassembled WGS sequence"/>
</dbReference>
<evidence type="ECO:0000313" key="16">
    <source>
        <dbReference type="Proteomes" id="UP000778970"/>
    </source>
</evidence>
<dbReference type="FunFam" id="1.10.287.130:FF:000038">
    <property type="entry name" value="Sensory transduction histidine kinase"/>
    <property type="match status" value="1"/>
</dbReference>
<keyword evidence="7" id="KW-0418">Kinase</keyword>
<dbReference type="Gene3D" id="3.30.565.10">
    <property type="entry name" value="Histidine kinase-like ATPase, C-terminal domain"/>
    <property type="match status" value="1"/>
</dbReference>
<dbReference type="InterPro" id="IPR003594">
    <property type="entry name" value="HATPase_dom"/>
</dbReference>
<keyword evidence="4" id="KW-0597">Phosphoprotein</keyword>
<dbReference type="InterPro" id="IPR003661">
    <property type="entry name" value="HisK_dim/P_dom"/>
</dbReference>
<dbReference type="Pfam" id="PF00512">
    <property type="entry name" value="HisKA"/>
    <property type="match status" value="1"/>
</dbReference>
<dbReference type="NCBIfam" id="TIGR00229">
    <property type="entry name" value="sensory_box"/>
    <property type="match status" value="2"/>
</dbReference>
<keyword evidence="16" id="KW-1185">Reference proteome</keyword>
<evidence type="ECO:0000256" key="6">
    <source>
        <dbReference type="ARBA" id="ARBA00022741"/>
    </source>
</evidence>
<dbReference type="Gene3D" id="3.30.450.20">
    <property type="entry name" value="PAS domain"/>
    <property type="match status" value="2"/>
</dbReference>
<feature type="region of interest" description="Disordered" evidence="11">
    <location>
        <begin position="1"/>
        <end position="50"/>
    </location>
</feature>
<dbReference type="PANTHER" id="PTHR43711">
    <property type="entry name" value="TWO-COMPONENT HISTIDINE KINASE"/>
    <property type="match status" value="1"/>
</dbReference>
<dbReference type="InterPro" id="IPR050736">
    <property type="entry name" value="Sensor_HK_Regulatory"/>
</dbReference>
<keyword evidence="9" id="KW-0902">Two-component regulatory system</keyword>
<dbReference type="Gene3D" id="1.10.287.130">
    <property type="match status" value="1"/>
</dbReference>
<name>A0A934QMY8_9PROT</name>
<evidence type="ECO:0000256" key="1">
    <source>
        <dbReference type="ARBA" id="ARBA00000085"/>
    </source>
</evidence>
<organism evidence="15 16">
    <name type="scientific">Rhodovibrio salinarum</name>
    <dbReference type="NCBI Taxonomy" id="1087"/>
    <lineage>
        <taxon>Bacteria</taxon>
        <taxon>Pseudomonadati</taxon>
        <taxon>Pseudomonadota</taxon>
        <taxon>Alphaproteobacteria</taxon>
        <taxon>Rhodospirillales</taxon>
        <taxon>Rhodovibrionaceae</taxon>
        <taxon>Rhodovibrio</taxon>
    </lineage>
</organism>
<feature type="domain" description="PAC" evidence="14">
    <location>
        <begin position="254"/>
        <end position="307"/>
    </location>
</feature>
<evidence type="ECO:0000256" key="2">
    <source>
        <dbReference type="ARBA" id="ARBA00004370"/>
    </source>
</evidence>
<dbReference type="EC" id="2.7.13.3" evidence="3"/>
<dbReference type="GO" id="GO:0000155">
    <property type="term" value="F:phosphorelay sensor kinase activity"/>
    <property type="evidence" value="ECO:0007669"/>
    <property type="project" value="InterPro"/>
</dbReference>
<dbReference type="InterPro" id="IPR001610">
    <property type="entry name" value="PAC"/>
</dbReference>
<feature type="domain" description="Histidine kinase" evidence="12">
    <location>
        <begin position="325"/>
        <end position="551"/>
    </location>
</feature>